<gene>
    <name evidence="8" type="ORF">IAB74_05155</name>
</gene>
<dbReference type="PANTHER" id="PTHR33545">
    <property type="entry name" value="UPF0750 MEMBRANE PROTEIN YITT-RELATED"/>
    <property type="match status" value="1"/>
</dbReference>
<dbReference type="InterPro" id="IPR019264">
    <property type="entry name" value="DUF2179"/>
</dbReference>
<evidence type="ECO:0000313" key="8">
    <source>
        <dbReference type="EMBL" id="HIQ67876.1"/>
    </source>
</evidence>
<dbReference type="InterPro" id="IPR051461">
    <property type="entry name" value="UPF0750_membrane"/>
</dbReference>
<feature type="transmembrane region" description="Helical" evidence="6">
    <location>
        <begin position="7"/>
        <end position="28"/>
    </location>
</feature>
<reference evidence="8" key="2">
    <citation type="journal article" date="2021" name="PeerJ">
        <title>Extensive microbial diversity within the chicken gut microbiome revealed by metagenomics and culture.</title>
        <authorList>
            <person name="Gilroy R."/>
            <person name="Ravi A."/>
            <person name="Getino M."/>
            <person name="Pursley I."/>
            <person name="Horton D.L."/>
            <person name="Alikhan N.F."/>
            <person name="Baker D."/>
            <person name="Gharbi K."/>
            <person name="Hall N."/>
            <person name="Watson M."/>
            <person name="Adriaenssens E.M."/>
            <person name="Foster-Nyarko E."/>
            <person name="Jarju S."/>
            <person name="Secka A."/>
            <person name="Antonio M."/>
            <person name="Oren A."/>
            <person name="Chaudhuri R.R."/>
            <person name="La Ragione R."/>
            <person name="Hildebrand F."/>
            <person name="Pallen M.J."/>
        </authorList>
    </citation>
    <scope>NUCLEOTIDE SEQUENCE</scope>
    <source>
        <strain evidence="8">13361</strain>
    </source>
</reference>
<keyword evidence="4 6" id="KW-1133">Transmembrane helix</keyword>
<evidence type="ECO:0000313" key="9">
    <source>
        <dbReference type="Proteomes" id="UP000886796"/>
    </source>
</evidence>
<feature type="transmembrane region" description="Helical" evidence="6">
    <location>
        <begin position="110"/>
        <end position="132"/>
    </location>
</feature>
<accession>A0A9D0Z3H0</accession>
<evidence type="ECO:0000256" key="6">
    <source>
        <dbReference type="SAM" id="Phobius"/>
    </source>
</evidence>
<keyword evidence="2" id="KW-1003">Cell membrane</keyword>
<dbReference type="AlphaFoldDB" id="A0A9D0Z3H0"/>
<dbReference type="Proteomes" id="UP000886796">
    <property type="component" value="Unassembled WGS sequence"/>
</dbReference>
<sequence length="286" mass="31074">MERKDFLFASLRTIIGCAMFAVGFNIFLAPSELNAGGISGLAMVVDQVLKTGSVGIVAAVMNVPLFAIAGLKIGKKFFWGSFVGMAFLSLFIDLFAFLPQPELDPLLGALYGGVICGFGLGQVFAVGMSTGGSDIIVRLMKKKWPYLPIGFFTTAFDAFVAILTGVVFQDLTKTLYSGITIFITGQMINVVVYRFDYSKVVWIISKKHAQIAHEVGLQLHRGSTYLHGQGAYSGNETQVILTAVKKQQIAELKDLVAQIDPEAFVIVQEAHQVLGDGFLHYSRDSL</sequence>
<comment type="subcellular location">
    <subcellularLocation>
        <location evidence="1">Cell membrane</location>
        <topology evidence="1">Multi-pass membrane protein</topology>
    </subcellularLocation>
</comment>
<dbReference type="PANTHER" id="PTHR33545:SF5">
    <property type="entry name" value="UPF0750 MEMBRANE PROTEIN YITT"/>
    <property type="match status" value="1"/>
</dbReference>
<dbReference type="Gene3D" id="3.30.70.120">
    <property type="match status" value="1"/>
</dbReference>
<evidence type="ECO:0000256" key="5">
    <source>
        <dbReference type="ARBA" id="ARBA00023136"/>
    </source>
</evidence>
<dbReference type="CDD" id="cd16380">
    <property type="entry name" value="YitT_C"/>
    <property type="match status" value="1"/>
</dbReference>
<keyword evidence="3 6" id="KW-0812">Transmembrane</keyword>
<evidence type="ECO:0000259" key="7">
    <source>
        <dbReference type="Pfam" id="PF10035"/>
    </source>
</evidence>
<evidence type="ECO:0000256" key="3">
    <source>
        <dbReference type="ARBA" id="ARBA00022692"/>
    </source>
</evidence>
<feature type="transmembrane region" description="Helical" evidence="6">
    <location>
        <begin position="77"/>
        <end position="98"/>
    </location>
</feature>
<evidence type="ECO:0000256" key="4">
    <source>
        <dbReference type="ARBA" id="ARBA00022989"/>
    </source>
</evidence>
<name>A0A9D0Z3H0_9FIRM</name>
<dbReference type="InterPro" id="IPR003740">
    <property type="entry name" value="YitT"/>
</dbReference>
<feature type="transmembrane region" description="Helical" evidence="6">
    <location>
        <begin position="144"/>
        <end position="168"/>
    </location>
</feature>
<dbReference type="GO" id="GO:0005886">
    <property type="term" value="C:plasma membrane"/>
    <property type="evidence" value="ECO:0007669"/>
    <property type="project" value="UniProtKB-SubCell"/>
</dbReference>
<evidence type="ECO:0000256" key="1">
    <source>
        <dbReference type="ARBA" id="ARBA00004651"/>
    </source>
</evidence>
<dbReference type="Pfam" id="PF10035">
    <property type="entry name" value="DUF2179"/>
    <property type="match status" value="1"/>
</dbReference>
<organism evidence="8 9">
    <name type="scientific">Candidatus Faecousia excrementigallinarum</name>
    <dbReference type="NCBI Taxonomy" id="2840806"/>
    <lineage>
        <taxon>Bacteria</taxon>
        <taxon>Bacillati</taxon>
        <taxon>Bacillota</taxon>
        <taxon>Clostridia</taxon>
        <taxon>Eubacteriales</taxon>
        <taxon>Oscillospiraceae</taxon>
        <taxon>Faecousia</taxon>
    </lineage>
</organism>
<proteinExistence type="predicted"/>
<protein>
    <submittedName>
        <fullName evidence="8">YitT family protein</fullName>
    </submittedName>
</protein>
<dbReference type="EMBL" id="DVFK01000073">
    <property type="protein sequence ID" value="HIQ67876.1"/>
    <property type="molecule type" value="Genomic_DNA"/>
</dbReference>
<dbReference type="PIRSF" id="PIRSF006483">
    <property type="entry name" value="Membrane_protein_YitT"/>
    <property type="match status" value="1"/>
</dbReference>
<comment type="caution">
    <text evidence="8">The sequence shown here is derived from an EMBL/GenBank/DDBJ whole genome shotgun (WGS) entry which is preliminary data.</text>
</comment>
<feature type="transmembrane region" description="Helical" evidence="6">
    <location>
        <begin position="48"/>
        <end position="70"/>
    </location>
</feature>
<feature type="domain" description="DUF2179" evidence="7">
    <location>
        <begin position="221"/>
        <end position="275"/>
    </location>
</feature>
<reference evidence="8" key="1">
    <citation type="submission" date="2020-10" db="EMBL/GenBank/DDBJ databases">
        <authorList>
            <person name="Gilroy R."/>
        </authorList>
    </citation>
    <scope>NUCLEOTIDE SEQUENCE</scope>
    <source>
        <strain evidence="8">13361</strain>
    </source>
</reference>
<dbReference type="InterPro" id="IPR015867">
    <property type="entry name" value="N-reg_PII/ATP_PRibTrfase_C"/>
</dbReference>
<dbReference type="Pfam" id="PF02588">
    <property type="entry name" value="YitT_membrane"/>
    <property type="match status" value="1"/>
</dbReference>
<keyword evidence="5 6" id="KW-0472">Membrane</keyword>
<feature type="transmembrane region" description="Helical" evidence="6">
    <location>
        <begin position="174"/>
        <end position="195"/>
    </location>
</feature>
<evidence type="ECO:0000256" key="2">
    <source>
        <dbReference type="ARBA" id="ARBA00022475"/>
    </source>
</evidence>